<dbReference type="AlphaFoldDB" id="A0A4S4N054"/>
<accession>A0A4S4N054</accession>
<dbReference type="EMBL" id="SGPM01000027">
    <property type="protein sequence ID" value="THH32216.1"/>
    <property type="molecule type" value="Genomic_DNA"/>
</dbReference>
<gene>
    <name evidence="1" type="ORF">EUX98_g1974</name>
</gene>
<evidence type="ECO:0000313" key="2">
    <source>
        <dbReference type="Proteomes" id="UP000308730"/>
    </source>
</evidence>
<keyword evidence="2" id="KW-1185">Reference proteome</keyword>
<proteinExistence type="predicted"/>
<sequence>MQEDYPEPRWVGPLCQDPNCEKAIYPDPGPPDPPHKVIVVGGYLLPTDALFCYGKKDFDRVFPEVLKALKEESIYRNHDVPVQTDDDMIMHAHHILKTEARKEGNVRMLFMGEELKFIAAPHFKDVDSWIDGASMTEADVPPVSFEETNFDRRVKTKLMETLEVPDLEFGTMLYHENGLLP</sequence>
<comment type="caution">
    <text evidence="1">The sequence shown here is derived from an EMBL/GenBank/DDBJ whole genome shotgun (WGS) entry which is preliminary data.</text>
</comment>
<reference evidence="1 2" key="1">
    <citation type="submission" date="2019-02" db="EMBL/GenBank/DDBJ databases">
        <title>Genome sequencing of the rare red list fungi Antrodiella citrinella (Flaviporus citrinellus).</title>
        <authorList>
            <person name="Buettner E."/>
            <person name="Kellner H."/>
        </authorList>
    </citation>
    <scope>NUCLEOTIDE SEQUENCE [LARGE SCALE GENOMIC DNA]</scope>
    <source>
        <strain evidence="1 2">DSM 108506</strain>
    </source>
</reference>
<evidence type="ECO:0000313" key="1">
    <source>
        <dbReference type="EMBL" id="THH32216.1"/>
    </source>
</evidence>
<name>A0A4S4N054_9APHY</name>
<organism evidence="1 2">
    <name type="scientific">Antrodiella citrinella</name>
    <dbReference type="NCBI Taxonomy" id="2447956"/>
    <lineage>
        <taxon>Eukaryota</taxon>
        <taxon>Fungi</taxon>
        <taxon>Dikarya</taxon>
        <taxon>Basidiomycota</taxon>
        <taxon>Agaricomycotina</taxon>
        <taxon>Agaricomycetes</taxon>
        <taxon>Polyporales</taxon>
        <taxon>Steccherinaceae</taxon>
        <taxon>Antrodiella</taxon>
    </lineage>
</organism>
<protein>
    <submittedName>
        <fullName evidence="1">Uncharacterized protein</fullName>
    </submittedName>
</protein>
<dbReference type="Proteomes" id="UP000308730">
    <property type="component" value="Unassembled WGS sequence"/>
</dbReference>